<organism evidence="2 3">
    <name type="scientific">Blattamonas nauphoetae</name>
    <dbReference type="NCBI Taxonomy" id="2049346"/>
    <lineage>
        <taxon>Eukaryota</taxon>
        <taxon>Metamonada</taxon>
        <taxon>Preaxostyla</taxon>
        <taxon>Oxymonadida</taxon>
        <taxon>Blattamonas</taxon>
    </lineage>
</organism>
<evidence type="ECO:0000313" key="2">
    <source>
        <dbReference type="EMBL" id="KAK2952114.1"/>
    </source>
</evidence>
<dbReference type="EMBL" id="JARBJD010000108">
    <property type="protein sequence ID" value="KAK2952114.1"/>
    <property type="molecule type" value="Genomic_DNA"/>
</dbReference>
<gene>
    <name evidence="2" type="ORF">BLNAU_12965</name>
</gene>
<feature type="region of interest" description="Disordered" evidence="1">
    <location>
        <begin position="1"/>
        <end position="21"/>
    </location>
</feature>
<accession>A0ABQ9XK54</accession>
<sequence>MSVTDPDTGKVYKQIDDGSGSPRWIEENNMCSNKYVDGLGYVNVPSMDWKPGCGPTVLKEPPKSVQSQLDQMNKMGMMPEFARPESAPAQAAPCAESAPPPAPAPRAEPCLLRGRLHHVDVPE</sequence>
<feature type="region of interest" description="Disordered" evidence="1">
    <location>
        <begin position="83"/>
        <end position="108"/>
    </location>
</feature>
<evidence type="ECO:0000313" key="3">
    <source>
        <dbReference type="Proteomes" id="UP001281761"/>
    </source>
</evidence>
<evidence type="ECO:0000256" key="1">
    <source>
        <dbReference type="SAM" id="MobiDB-lite"/>
    </source>
</evidence>
<proteinExistence type="predicted"/>
<dbReference type="Proteomes" id="UP001281761">
    <property type="component" value="Unassembled WGS sequence"/>
</dbReference>
<comment type="caution">
    <text evidence="2">The sequence shown here is derived from an EMBL/GenBank/DDBJ whole genome shotgun (WGS) entry which is preliminary data.</text>
</comment>
<reference evidence="2 3" key="1">
    <citation type="journal article" date="2022" name="bioRxiv">
        <title>Genomics of Preaxostyla Flagellates Illuminates Evolutionary Transitions and the Path Towards Mitochondrial Loss.</title>
        <authorList>
            <person name="Novak L.V.F."/>
            <person name="Treitli S.C."/>
            <person name="Pyrih J."/>
            <person name="Halakuc P."/>
            <person name="Pipaliya S.V."/>
            <person name="Vacek V."/>
            <person name="Brzon O."/>
            <person name="Soukal P."/>
            <person name="Eme L."/>
            <person name="Dacks J.B."/>
            <person name="Karnkowska A."/>
            <person name="Elias M."/>
            <person name="Hampl V."/>
        </authorList>
    </citation>
    <scope>NUCLEOTIDE SEQUENCE [LARGE SCALE GENOMIC DNA]</scope>
    <source>
        <strain evidence="2">NAU3</strain>
        <tissue evidence="2">Gut</tissue>
    </source>
</reference>
<keyword evidence="3" id="KW-1185">Reference proteome</keyword>
<feature type="compositionally biased region" description="Basic and acidic residues" evidence="1">
    <location>
        <begin position="7"/>
        <end position="16"/>
    </location>
</feature>
<name>A0ABQ9XK54_9EUKA</name>
<protein>
    <submittedName>
        <fullName evidence="2">Uncharacterized protein</fullName>
    </submittedName>
</protein>
<feature type="compositionally biased region" description="Low complexity" evidence="1">
    <location>
        <begin position="84"/>
        <end position="97"/>
    </location>
</feature>